<proteinExistence type="inferred from homology"/>
<dbReference type="STRING" id="4565.A0A3B6SJ89"/>
<dbReference type="GO" id="GO:0140359">
    <property type="term" value="F:ABC-type transporter activity"/>
    <property type="evidence" value="ECO:0007669"/>
    <property type="project" value="InterPro"/>
</dbReference>
<dbReference type="Pfam" id="PF00005">
    <property type="entry name" value="ABC_tran"/>
    <property type="match status" value="1"/>
</dbReference>
<protein>
    <recommendedName>
        <fullName evidence="9">ABC transporter domain-containing protein</fullName>
    </recommendedName>
</protein>
<dbReference type="FunFam" id="3.40.50.300:FF:000633">
    <property type="entry name" value="ABC transporter A family member 7"/>
    <property type="match status" value="1"/>
</dbReference>
<feature type="transmembrane region" description="Helical" evidence="8">
    <location>
        <begin position="51"/>
        <end position="69"/>
    </location>
</feature>
<keyword evidence="5" id="KW-0067">ATP-binding</keyword>
<dbReference type="GO" id="GO:0005319">
    <property type="term" value="F:lipid transporter activity"/>
    <property type="evidence" value="ECO:0000318"/>
    <property type="project" value="GO_Central"/>
</dbReference>
<dbReference type="AlphaFoldDB" id="A0A3B6SJ89"/>
<dbReference type="SMR" id="A0A3B6SJ89"/>
<comment type="similarity">
    <text evidence="2">Belongs to the ABC transporter superfamily. ABCA family. CPR flippase (TC 3.A.1.211) subfamily.</text>
</comment>
<gene>
    <name evidence="10" type="primary">LOC123160618</name>
</gene>
<evidence type="ECO:0000313" key="10">
    <source>
        <dbReference type="EnsemblPlants" id="TraesCS7B02G260800.1"/>
    </source>
</evidence>
<dbReference type="PROSITE" id="PS00211">
    <property type="entry name" value="ABC_TRANSPORTER_1"/>
    <property type="match status" value="1"/>
</dbReference>
<sequence length="956" mass="106218">MEPLSGAAAAAAAAAGGGGASRPPSFASQTNALLRKNLIFQKRNRKATIRLIIVPIYLCVLLSVLQRVINNLLDKPKYKCGCMCVDVNGTGPCQNVCGIQYSTLDQAGSCPIPNPPEWPALLQVPHLEYRATQDSSESCRKSQSCPAAIPFTGANETLSTTVMQNMFTDSPLSNLSDNASISGILLGTDMPGTSTGFIEPAFISDVPIYVLQSECKSRNSVTLRTTIDAINVQKEIKCVQGLPLWRNSSRTINEETFKGYRKEKIGKGISEVAMAYDFQDSNEKRFNVLALYNSTYQNISYVPMPFGLLRVSRSLNAVSNAYLQFLQGQGSGIKMLLEFTKEMPKQATRLTIDFSSLIGPLFFEWVVALLFPVMLTYLVYEKQHKLRTMMKMHGLGNGPYWIIYYAYFLILSTVYLVLFVIFGALIGLNFFKTNDYGIQFVFFFSFINLQIVLSFLAATFFSKVNTAQAIAYLYIFGSGLMAGSLIRNFLEGGKFPRHWITVLEIIPAFSLYRGLCGLSQYAIRASETGNPGMRWSDLNDHTNGMRDVMIIIIVEWLVLLPVAYYFDYAASVGNSSGLLSIIKCLLRKNTTWRRIAVNEVADNDVHVEMEKLDIIKERETVDQVLQQRNSGYAVVCDDLKKVYHGKDGNPDKYAVRGLSLALPYGECLGILGPNGAGKSSFISMMIGFSKPTSGNAFVQDFSIHTDMENIYNSMGVCPQIDMLWEMLTGREHLQFYGRLKSLTGSALDLAVEESLRSVNLLLGGAADKQVRKYSGGMKRRLSVAISLIGDAKVVYMDEPSTGLDPASRKSLWTAVKQAKQDRAIILTTHSMEEAEVLCDRLCIMVDGRLQCIGRPKELIARYGGYYVLTMTTSSEFEREVEDLVLKLSPDARKVYHLSGTQKYELSKQQVRIADVFMAVENLKRRVEVQAWGLADTTMEDVFVKVATGAQSSDELS</sequence>
<feature type="domain" description="ABC transporter" evidence="9">
    <location>
        <begin position="634"/>
        <end position="871"/>
    </location>
</feature>
<comment type="subcellular location">
    <subcellularLocation>
        <location evidence="1">Membrane</location>
        <topology evidence="1">Multi-pass membrane protein</topology>
    </subcellularLocation>
</comment>
<evidence type="ECO:0000256" key="8">
    <source>
        <dbReference type="SAM" id="Phobius"/>
    </source>
</evidence>
<dbReference type="PANTHER" id="PTHR19229">
    <property type="entry name" value="ATP-BINDING CASSETTE TRANSPORTER SUBFAMILY A ABCA"/>
    <property type="match status" value="1"/>
</dbReference>
<evidence type="ECO:0000256" key="1">
    <source>
        <dbReference type="ARBA" id="ARBA00004141"/>
    </source>
</evidence>
<feature type="transmembrane region" description="Helical" evidence="8">
    <location>
        <begin position="400"/>
        <end position="428"/>
    </location>
</feature>
<evidence type="ECO:0000256" key="2">
    <source>
        <dbReference type="ARBA" id="ARBA00008526"/>
    </source>
</evidence>
<dbReference type="Pfam" id="PF24526">
    <property type="entry name" value="ABCA12_C"/>
    <property type="match status" value="1"/>
</dbReference>
<dbReference type="SMART" id="SM00382">
    <property type="entry name" value="AAA"/>
    <property type="match status" value="1"/>
</dbReference>
<accession>A0A3B6SJ89</accession>
<dbReference type="Gramene" id="TraesCS7B03G0716700.1">
    <property type="protein sequence ID" value="TraesCS7B03G0716700.1.CDS"/>
    <property type="gene ID" value="TraesCS7B03G0716700"/>
</dbReference>
<feature type="transmembrane region" description="Helical" evidence="8">
    <location>
        <begin position="548"/>
        <end position="566"/>
    </location>
</feature>
<dbReference type="GO" id="GO:0005524">
    <property type="term" value="F:ATP binding"/>
    <property type="evidence" value="ECO:0007669"/>
    <property type="project" value="UniProtKB-KW"/>
</dbReference>
<dbReference type="Gramene" id="TraesCAD_scaffold_106297_01G000100.1">
    <property type="protein sequence ID" value="TraesCAD_scaffold_106297_01G000100.1"/>
    <property type="gene ID" value="TraesCAD_scaffold_106297_01G000100"/>
</dbReference>
<feature type="transmembrane region" description="Helical" evidence="8">
    <location>
        <begin position="467"/>
        <end position="490"/>
    </location>
</feature>
<dbReference type="Gramene" id="TraesSYM7B03G04221250.1">
    <property type="protein sequence ID" value="TraesSYM7B03G04221250.1"/>
    <property type="gene ID" value="TraesSYM7B03G04221250"/>
</dbReference>
<evidence type="ECO:0000256" key="4">
    <source>
        <dbReference type="ARBA" id="ARBA00022741"/>
    </source>
</evidence>
<reference evidence="10" key="1">
    <citation type="submission" date="2018-08" db="EMBL/GenBank/DDBJ databases">
        <authorList>
            <person name="Rossello M."/>
        </authorList>
    </citation>
    <scope>NUCLEOTIDE SEQUENCE [LARGE SCALE GENOMIC DNA]</scope>
    <source>
        <strain evidence="10">cv. Chinese Spring</strain>
    </source>
</reference>
<dbReference type="GO" id="GO:0042626">
    <property type="term" value="F:ATPase-coupled transmembrane transporter activity"/>
    <property type="evidence" value="ECO:0000318"/>
    <property type="project" value="GO_Central"/>
</dbReference>
<dbReference type="CDD" id="cd03263">
    <property type="entry name" value="ABC_subfamily_A"/>
    <property type="match status" value="1"/>
</dbReference>
<dbReference type="Gramene" id="TraesMAC7B03G04167090.1">
    <property type="protein sequence ID" value="TraesMAC7B03G04167090.1"/>
    <property type="gene ID" value="TraesMAC7B03G04167090"/>
</dbReference>
<keyword evidence="3 8" id="KW-0812">Transmembrane</keyword>
<dbReference type="OrthoDB" id="8061355at2759"/>
<dbReference type="InterPro" id="IPR026082">
    <property type="entry name" value="ABCA"/>
</dbReference>
<dbReference type="PROSITE" id="PS50893">
    <property type="entry name" value="ABC_TRANSPORTER_2"/>
    <property type="match status" value="1"/>
</dbReference>
<evidence type="ECO:0000259" key="9">
    <source>
        <dbReference type="PROSITE" id="PS50893"/>
    </source>
</evidence>
<dbReference type="GeneID" id="123160618"/>
<dbReference type="Gramene" id="TraesWEE_scaffold_132925_01G000100.1">
    <property type="protein sequence ID" value="TraesWEE_scaffold_132925_01G000100.1"/>
    <property type="gene ID" value="TraesWEE_scaffold_132925_01G000100"/>
</dbReference>
<keyword evidence="4" id="KW-0547">Nucleotide-binding</keyword>
<dbReference type="Gramene" id="TraesCS7B02G260800.1">
    <property type="protein sequence ID" value="TraesCS7B02G260800.1"/>
    <property type="gene ID" value="TraesCS7B02G260800"/>
</dbReference>
<dbReference type="GO" id="GO:0016020">
    <property type="term" value="C:membrane"/>
    <property type="evidence" value="ECO:0007669"/>
    <property type="project" value="UniProtKB-SubCell"/>
</dbReference>
<dbReference type="GO" id="GO:0016887">
    <property type="term" value="F:ATP hydrolysis activity"/>
    <property type="evidence" value="ECO:0007669"/>
    <property type="project" value="InterPro"/>
</dbReference>
<evidence type="ECO:0000313" key="11">
    <source>
        <dbReference type="Proteomes" id="UP000019116"/>
    </source>
</evidence>
<dbReference type="SUPFAM" id="SSF52540">
    <property type="entry name" value="P-loop containing nucleoside triphosphate hydrolases"/>
    <property type="match status" value="1"/>
</dbReference>
<organism evidence="10">
    <name type="scientific">Triticum aestivum</name>
    <name type="common">Wheat</name>
    <dbReference type="NCBI Taxonomy" id="4565"/>
    <lineage>
        <taxon>Eukaryota</taxon>
        <taxon>Viridiplantae</taxon>
        <taxon>Streptophyta</taxon>
        <taxon>Embryophyta</taxon>
        <taxon>Tracheophyta</taxon>
        <taxon>Spermatophyta</taxon>
        <taxon>Magnoliopsida</taxon>
        <taxon>Liliopsida</taxon>
        <taxon>Poales</taxon>
        <taxon>Poaceae</taxon>
        <taxon>BOP clade</taxon>
        <taxon>Pooideae</taxon>
        <taxon>Triticodae</taxon>
        <taxon>Triticeae</taxon>
        <taxon>Triticinae</taxon>
        <taxon>Triticum</taxon>
    </lineage>
</organism>
<dbReference type="Gramene" id="TraesCLE_scaffold_070996_01G000100.1">
    <property type="protein sequence ID" value="TraesCLE_scaffold_070996_01G000100.1"/>
    <property type="gene ID" value="TraesCLE_scaffold_070996_01G000100"/>
</dbReference>
<dbReference type="Gramene" id="TraesJUL7B03G04211120.1">
    <property type="protein sequence ID" value="TraesJUL7B03G04211120.1"/>
    <property type="gene ID" value="TraesJUL7B03G04211120"/>
</dbReference>
<evidence type="ECO:0000256" key="6">
    <source>
        <dbReference type="ARBA" id="ARBA00022989"/>
    </source>
</evidence>
<keyword evidence="7 8" id="KW-0472">Membrane</keyword>
<name>A0A3B6SJ89_WHEAT</name>
<dbReference type="Gramene" id="TraesROB_scaffold_007436_01G000300.1">
    <property type="protein sequence ID" value="TraesROB_scaffold_007436_01G000300.1"/>
    <property type="gene ID" value="TraesROB_scaffold_007436_01G000300"/>
</dbReference>
<dbReference type="PANTHER" id="PTHR19229:SF257">
    <property type="entry name" value="OS06G0589300 PROTEIN"/>
    <property type="match status" value="1"/>
</dbReference>
<evidence type="ECO:0000256" key="7">
    <source>
        <dbReference type="ARBA" id="ARBA00023136"/>
    </source>
</evidence>
<dbReference type="OMA" id="NDHANGM"/>
<dbReference type="Gramene" id="TraesJAG7B03G04154280.1">
    <property type="protein sequence ID" value="TraesJAG7B03G04154280.1"/>
    <property type="gene ID" value="TraesJAG7B03G04154280"/>
</dbReference>
<dbReference type="GO" id="GO:0006869">
    <property type="term" value="P:lipid transport"/>
    <property type="evidence" value="ECO:0000318"/>
    <property type="project" value="GO_Central"/>
</dbReference>
<reference evidence="10" key="2">
    <citation type="submission" date="2018-10" db="UniProtKB">
        <authorList>
            <consortium name="EnsemblPlants"/>
        </authorList>
    </citation>
    <scope>IDENTIFICATION</scope>
</reference>
<dbReference type="Gramene" id="TraesPARA_EIv1.0_2437380.1">
    <property type="protein sequence ID" value="TraesPARA_EIv1.0_2437380.1.CDS"/>
    <property type="gene ID" value="TraesPARA_EIv1.0_2437380"/>
</dbReference>
<dbReference type="InterPro" id="IPR003593">
    <property type="entry name" value="AAA+_ATPase"/>
</dbReference>
<feature type="transmembrane region" description="Helical" evidence="8">
    <location>
        <begin position="440"/>
        <end position="461"/>
    </location>
</feature>
<evidence type="ECO:0000256" key="3">
    <source>
        <dbReference type="ARBA" id="ARBA00022692"/>
    </source>
</evidence>
<dbReference type="InterPro" id="IPR003439">
    <property type="entry name" value="ABC_transporter-like_ATP-bd"/>
</dbReference>
<dbReference type="RefSeq" id="XP_044434368.1">
    <property type="nucleotide sequence ID" value="XM_044578433.1"/>
</dbReference>
<dbReference type="Gene3D" id="3.40.50.300">
    <property type="entry name" value="P-loop containing nucleotide triphosphate hydrolases"/>
    <property type="match status" value="1"/>
</dbReference>
<keyword evidence="11" id="KW-1185">Reference proteome</keyword>
<evidence type="ECO:0000256" key="5">
    <source>
        <dbReference type="ARBA" id="ARBA00022840"/>
    </source>
</evidence>
<feature type="transmembrane region" description="Helical" evidence="8">
    <location>
        <begin position="357"/>
        <end position="380"/>
    </location>
</feature>
<dbReference type="Proteomes" id="UP000019116">
    <property type="component" value="Chromosome 7B"/>
</dbReference>
<dbReference type="InterPro" id="IPR027417">
    <property type="entry name" value="P-loop_NTPase"/>
</dbReference>
<keyword evidence="6 8" id="KW-1133">Transmembrane helix</keyword>
<dbReference type="EnsemblPlants" id="TraesCS7B02G260800.1">
    <property type="protein sequence ID" value="TraesCS7B02G260800.1"/>
    <property type="gene ID" value="TraesCS7B02G260800"/>
</dbReference>
<dbReference type="InterPro" id="IPR013525">
    <property type="entry name" value="ABC2_TM"/>
</dbReference>
<dbReference type="Pfam" id="PF12698">
    <property type="entry name" value="ABC2_membrane_3"/>
    <property type="match status" value="1"/>
</dbReference>
<dbReference type="Gramene" id="TraesARI7B03G04119820.1">
    <property type="protein sequence ID" value="TraesARI7B03G04119820.1"/>
    <property type="gene ID" value="TraesARI7B03G04119820"/>
</dbReference>
<dbReference type="InterPro" id="IPR017871">
    <property type="entry name" value="ABC_transporter-like_CS"/>
</dbReference>